<protein>
    <submittedName>
        <fullName evidence="1">Uncharacterized protein</fullName>
    </submittedName>
</protein>
<dbReference type="EMBL" id="AGIP01000013">
    <property type="protein sequence ID" value="EHB57448.1"/>
    <property type="molecule type" value="Genomic_DNA"/>
</dbReference>
<evidence type="ECO:0000313" key="1">
    <source>
        <dbReference type="EMBL" id="EHB57448.1"/>
    </source>
</evidence>
<dbReference type="Pfam" id="PF14270">
    <property type="entry name" value="DUF4358"/>
    <property type="match status" value="1"/>
</dbReference>
<evidence type="ECO:0000313" key="2">
    <source>
        <dbReference type="Proteomes" id="UP000003891"/>
    </source>
</evidence>
<dbReference type="InterPro" id="IPR025648">
    <property type="entry name" value="DUF4358"/>
</dbReference>
<organism evidence="1 2">
    <name type="scientific">Paenibacillus lactis 154</name>
    <dbReference type="NCBI Taxonomy" id="743719"/>
    <lineage>
        <taxon>Bacteria</taxon>
        <taxon>Bacillati</taxon>
        <taxon>Bacillota</taxon>
        <taxon>Bacilli</taxon>
        <taxon>Bacillales</taxon>
        <taxon>Paenibacillaceae</taxon>
        <taxon>Paenibacillus</taxon>
    </lineage>
</organism>
<dbReference type="OrthoDB" id="1797583at2"/>
<dbReference type="AlphaFoldDB" id="G4HKZ4"/>
<dbReference type="STRING" id="743719.PaelaDRAFT_4655"/>
<accession>G4HKZ4</accession>
<dbReference type="Proteomes" id="UP000003891">
    <property type="component" value="Unassembled WGS sequence"/>
</dbReference>
<gene>
    <name evidence="1" type="ORF">PaelaDRAFT_4655</name>
</gene>
<reference evidence="1 2" key="1">
    <citation type="submission" date="2011-09" db="EMBL/GenBank/DDBJ databases">
        <title>The draft genome of Paenibacillus lactis 154.</title>
        <authorList>
            <consortium name="US DOE Joint Genome Institute (JGI-PGF)"/>
            <person name="Lucas S."/>
            <person name="Han J."/>
            <person name="Lapidus A."/>
            <person name="Cheng J.-F."/>
            <person name="Goodwin L."/>
            <person name="Pitluck S."/>
            <person name="Peters L."/>
            <person name="Land M.L."/>
            <person name="Hauser L."/>
            <person name="Siebers A."/>
            <person name="Thelen M."/>
            <person name="Hugenholtz P."/>
            <person name="Allgaier M."/>
            <person name="Woyke T.J."/>
        </authorList>
    </citation>
    <scope>NUCLEOTIDE SEQUENCE [LARGE SCALE GENOMIC DNA]</scope>
    <source>
        <strain evidence="1 2">154</strain>
    </source>
</reference>
<proteinExistence type="predicted"/>
<sequence length="172" mass="19209">MINQLNCRRRISPLILAIVVAICVLSGCSGKDDKMAAQLTASEVGEQIMQAVDLEAMREGDQEKLQKLYKLDLDGVEDFILYTSTSNVKADEWAVIKLKDPHEAEAVKKKVEARINEQKAKFRDYRPDEYFLVENHVLKVKGPFVFIAVSKEADRMGEAFDDALTQGGSSGN</sequence>
<dbReference type="eggNOG" id="ENOG5032RUT">
    <property type="taxonomic scope" value="Bacteria"/>
</dbReference>
<dbReference type="PATRIC" id="fig|743719.3.peg.4731"/>
<name>G4HKZ4_9BACL</name>